<dbReference type="HOGENOM" id="CLU_252834_0_0_1"/>
<feature type="compositionally biased region" description="Basic and acidic residues" evidence="1">
    <location>
        <begin position="855"/>
        <end position="867"/>
    </location>
</feature>
<keyword evidence="3" id="KW-1185">Reference proteome</keyword>
<feature type="compositionally biased region" description="Basic and acidic residues" evidence="1">
    <location>
        <begin position="652"/>
        <end position="662"/>
    </location>
</feature>
<feature type="compositionally biased region" description="Basic and acidic residues" evidence="1">
    <location>
        <begin position="682"/>
        <end position="701"/>
    </location>
</feature>
<dbReference type="PANTHER" id="PTHR34536:SF4">
    <property type="entry name" value="BTZ DOMAIN-CONTAINING PROTEIN"/>
    <property type="match status" value="1"/>
</dbReference>
<feature type="region of interest" description="Disordered" evidence="1">
    <location>
        <begin position="772"/>
        <end position="868"/>
    </location>
</feature>
<feature type="compositionally biased region" description="Polar residues" evidence="1">
    <location>
        <begin position="1035"/>
        <end position="1047"/>
    </location>
</feature>
<organism evidence="2 3">
    <name type="scientific">Amborella trichopoda</name>
    <dbReference type="NCBI Taxonomy" id="13333"/>
    <lineage>
        <taxon>Eukaryota</taxon>
        <taxon>Viridiplantae</taxon>
        <taxon>Streptophyta</taxon>
        <taxon>Embryophyta</taxon>
        <taxon>Tracheophyta</taxon>
        <taxon>Spermatophyta</taxon>
        <taxon>Magnoliopsida</taxon>
        <taxon>Amborellales</taxon>
        <taxon>Amborellaceae</taxon>
        <taxon>Amborella</taxon>
    </lineage>
</organism>
<feature type="compositionally biased region" description="Basic and acidic residues" evidence="1">
    <location>
        <begin position="1138"/>
        <end position="1150"/>
    </location>
</feature>
<dbReference type="PANTHER" id="PTHR34536">
    <property type="entry name" value="DENTIN SIALOPHOSPHOPROTEIN-LIKE PROTEIN"/>
    <property type="match status" value="1"/>
</dbReference>
<feature type="compositionally biased region" description="Polar residues" evidence="1">
    <location>
        <begin position="888"/>
        <end position="900"/>
    </location>
</feature>
<proteinExistence type="predicted"/>
<dbReference type="Proteomes" id="UP000017836">
    <property type="component" value="Unassembled WGS sequence"/>
</dbReference>
<feature type="region of interest" description="Disordered" evidence="1">
    <location>
        <begin position="1349"/>
        <end position="1398"/>
    </location>
</feature>
<feature type="compositionally biased region" description="Polar residues" evidence="1">
    <location>
        <begin position="451"/>
        <end position="472"/>
    </location>
</feature>
<feature type="region of interest" description="Disordered" evidence="1">
    <location>
        <begin position="447"/>
        <end position="472"/>
    </location>
</feature>
<feature type="compositionally biased region" description="Acidic residues" evidence="1">
    <location>
        <begin position="663"/>
        <end position="681"/>
    </location>
</feature>
<evidence type="ECO:0000256" key="1">
    <source>
        <dbReference type="SAM" id="MobiDB-lite"/>
    </source>
</evidence>
<feature type="region of interest" description="Disordered" evidence="1">
    <location>
        <begin position="597"/>
        <end position="740"/>
    </location>
</feature>
<accession>W1PBM5</accession>
<dbReference type="eggNOG" id="ENOG502QQSF">
    <property type="taxonomic scope" value="Eukaryota"/>
</dbReference>
<reference evidence="3" key="1">
    <citation type="journal article" date="2013" name="Science">
        <title>The Amborella genome and the evolution of flowering plants.</title>
        <authorList>
            <consortium name="Amborella Genome Project"/>
        </authorList>
    </citation>
    <scope>NUCLEOTIDE SEQUENCE [LARGE SCALE GENOMIC DNA]</scope>
</reference>
<sequence length="1425" mass="157126">MAFSEAMASRWNDLHLSSDMKIKSSESGGSVDLMNKFDKLGLPLLVQRSGGSKMGVPIKKRRIPLVRSPSPPPRAASPTPEDIEQPPEERLGVGSNESNASSPRHLAGKIISSKGSCDEDSVNLGQRNGHSTPVHVSPFGDSLGLETSHVHISVTTPIDEKDLIREGKSEADDMAIVADDMADPEDSRPPGSVEVGTSTRVSMDSQVVEEGCMDRRGMIHNSGDSSSRGNTETACGEKLDNDSITLRDDQVPVVNDGSAGEEETGDKSEDCYFPNHSQRTNVSPIADVQNKGKGILLNVDSAQPREDRAHWDLNTMMETWESPSRDTNMDHESVSIGMDGDNMHEKRMGLMANSWMKMGLGEPEGIHPLSIKEMLPALHDMHHSNAISNADNTTRYKNIGVTHIGADVYSPVIGDHKVDVYDASRHTAIPEAMLKASTQTGDSMVVDDDNSLQNESSTVQNRLSSPNKSTSVCVSHSQVEGSQFSSEDKMELSNLGPTSAVYDSEQVDSLQVNDNCHKIMPGGEASRPETVAEGISNHSESPSTITVGIANNGELLAKDHILVSGSNPEDKTIAVTDDNVEISYVKDSGSTMLRSVLLDGPQESGPGHSRGLNDGSESDKEEKINISADSLEDDPYDSEYESDDGSQYVDSATDKVADGHDEGEGDDDDGDAEDDDDQYEDGELRESWEAEDREKRIEAEHAGLVNMDNGPQDHNRDDFASDPSQLENSSKKPEEPDEIKNINVVLVQSNIVSHKEEQNEVIISTQPSVKGSEVLGAGIGNSEGSIDDNRSASENKIGDEAKNIEIDKRLDPTASASRETHNEDGQVGMVGKLEKVKSLNLRDSSHSASSGTKISAEKHMDSDEGTKTAKSAVKVYKNRIISLVRPSNEASLEKSISSCSPRVHPFQSGRARFGDASFRRGKSQGHESRDENLLGAPSKFERDGERDSLRSDNMHVRGRGGRQLDLDPPSGKWGSNRKSYSPDRYPPSEFGSIASKNAVAFAAAKIERDGFVVAHDGTVVKPDWIEEPTARTNRRSLNSGGPQSVHETQSRRRSPSGRGGPGAFGMELARAPIRNIDPERIIGASRDRAMGRGPGMVVGSRREKFRGALPQEDMDPSFLHRRCEPFEYPIVRRERSFSPMQKRESFHFSRVDAISPSRPRSRSPPLWPSHHRRSAEGVHGQPVRRHSRSPPPDSRYGTGLQRMRSPRQHPRFQEDMMDIVLSSGRHDAPAHSARWSDDDLRDFRHNKQHGYSKSYIANRNPPGRLSPRGRRYPPSESPERMDAREYFKPVPSRRFEFGAGGRGMEDDGYVEVGRGYRERHGMVRSLRPYNMGSDVEGHLFHMEDGFRPYGSRNEGNTELHGRSESRDYDGRLKDRLGNNPRKLRSREEEEDDSKFGRHGWRNANFEFSGVCPDDDVVPPSKRRRF</sequence>
<feature type="compositionally biased region" description="Basic and acidic residues" evidence="1">
    <location>
        <begin position="1355"/>
        <end position="1376"/>
    </location>
</feature>
<gene>
    <name evidence="2" type="ORF">AMTR_s00007p00185240</name>
</gene>
<feature type="compositionally biased region" description="Acidic residues" evidence="1">
    <location>
        <begin position="630"/>
        <end position="644"/>
    </location>
</feature>
<dbReference type="OMA" id="HGKIMRS"/>
<feature type="compositionally biased region" description="Basic and acidic residues" evidence="1">
    <location>
        <begin position="939"/>
        <end position="955"/>
    </location>
</feature>
<feature type="region of interest" description="Disordered" evidence="1">
    <location>
        <begin position="48"/>
        <end position="105"/>
    </location>
</feature>
<evidence type="ECO:0000313" key="3">
    <source>
        <dbReference type="Proteomes" id="UP000017836"/>
    </source>
</evidence>
<name>W1PBM5_AMBTC</name>
<feature type="compositionally biased region" description="Basic and acidic residues" evidence="1">
    <location>
        <begin position="787"/>
        <end position="811"/>
    </location>
</feature>
<feature type="region of interest" description="Disordered" evidence="1">
    <location>
        <begin position="886"/>
        <end position="990"/>
    </location>
</feature>
<dbReference type="Gramene" id="ERN05338">
    <property type="protein sequence ID" value="ERN05338"/>
    <property type="gene ID" value="AMTR_s00007p00185240"/>
</dbReference>
<feature type="region of interest" description="Disordered" evidence="1">
    <location>
        <begin position="1138"/>
        <end position="1212"/>
    </location>
</feature>
<feature type="region of interest" description="Disordered" evidence="1">
    <location>
        <begin position="1021"/>
        <end position="1116"/>
    </location>
</feature>
<dbReference type="EMBL" id="KI394011">
    <property type="protein sequence ID" value="ERN05338.1"/>
    <property type="molecule type" value="Genomic_DNA"/>
</dbReference>
<feature type="compositionally biased region" description="Basic and acidic residues" evidence="1">
    <location>
        <begin position="1076"/>
        <end position="1090"/>
    </location>
</feature>
<feature type="region of interest" description="Disordered" evidence="1">
    <location>
        <begin position="1248"/>
        <end position="1281"/>
    </location>
</feature>
<protein>
    <submittedName>
        <fullName evidence="2">Uncharacterized protein</fullName>
    </submittedName>
</protein>
<feature type="compositionally biased region" description="Basic and acidic residues" evidence="1">
    <location>
        <begin position="729"/>
        <end position="740"/>
    </location>
</feature>
<evidence type="ECO:0000313" key="2">
    <source>
        <dbReference type="EMBL" id="ERN05338.1"/>
    </source>
</evidence>
<feature type="region of interest" description="Disordered" evidence="1">
    <location>
        <begin position="114"/>
        <end position="133"/>
    </location>
</feature>